<name>A0A9P6A346_PLEER</name>
<reference evidence="1" key="1">
    <citation type="submission" date="2020-11" db="EMBL/GenBank/DDBJ databases">
        <authorList>
            <consortium name="DOE Joint Genome Institute"/>
            <person name="Ahrendt S."/>
            <person name="Riley R."/>
            <person name="Andreopoulos W."/>
            <person name="Labutti K."/>
            <person name="Pangilinan J."/>
            <person name="Ruiz-Duenas F.J."/>
            <person name="Barrasa J.M."/>
            <person name="Sanchez-Garcia M."/>
            <person name="Camarero S."/>
            <person name="Miyauchi S."/>
            <person name="Serrano A."/>
            <person name="Linde D."/>
            <person name="Babiker R."/>
            <person name="Drula E."/>
            <person name="Ayuso-Fernandez I."/>
            <person name="Pacheco R."/>
            <person name="Padilla G."/>
            <person name="Ferreira P."/>
            <person name="Barriuso J."/>
            <person name="Kellner H."/>
            <person name="Castanera R."/>
            <person name="Alfaro M."/>
            <person name="Ramirez L."/>
            <person name="Pisabarro A.G."/>
            <person name="Kuo A."/>
            <person name="Tritt A."/>
            <person name="Lipzen A."/>
            <person name="He G."/>
            <person name="Yan M."/>
            <person name="Ng V."/>
            <person name="Cullen D."/>
            <person name="Martin F."/>
            <person name="Rosso M.-N."/>
            <person name="Henrissat B."/>
            <person name="Hibbett D."/>
            <person name="Martinez A.T."/>
            <person name="Grigoriev I.V."/>
        </authorList>
    </citation>
    <scope>NUCLEOTIDE SEQUENCE</scope>
    <source>
        <strain evidence="1">ATCC 90797</strain>
    </source>
</reference>
<proteinExistence type="predicted"/>
<organism evidence="1 2">
    <name type="scientific">Pleurotus eryngii</name>
    <name type="common">Boletus of the steppes</name>
    <dbReference type="NCBI Taxonomy" id="5323"/>
    <lineage>
        <taxon>Eukaryota</taxon>
        <taxon>Fungi</taxon>
        <taxon>Dikarya</taxon>
        <taxon>Basidiomycota</taxon>
        <taxon>Agaricomycotina</taxon>
        <taxon>Agaricomycetes</taxon>
        <taxon>Agaricomycetidae</taxon>
        <taxon>Agaricales</taxon>
        <taxon>Pleurotineae</taxon>
        <taxon>Pleurotaceae</taxon>
        <taxon>Pleurotus</taxon>
    </lineage>
</organism>
<accession>A0A9P6A346</accession>
<comment type="caution">
    <text evidence="1">The sequence shown here is derived from an EMBL/GenBank/DDBJ whole genome shotgun (WGS) entry which is preliminary data.</text>
</comment>
<evidence type="ECO:0008006" key="3">
    <source>
        <dbReference type="Google" id="ProtNLM"/>
    </source>
</evidence>
<dbReference type="AlphaFoldDB" id="A0A9P6A346"/>
<dbReference type="OrthoDB" id="2802262at2759"/>
<evidence type="ECO:0000313" key="1">
    <source>
        <dbReference type="EMBL" id="KAF9497355.1"/>
    </source>
</evidence>
<evidence type="ECO:0000313" key="2">
    <source>
        <dbReference type="Proteomes" id="UP000807025"/>
    </source>
</evidence>
<sequence length="416" mass="47041">MGATGLEGTPLGRINYKVDGLEGMGIQTNLTITEGDPDRLDHRCCSPPPPEHWQVNHKIPLSSLPEWNGEGKTLINYLTDLMSYSDLDKLMKSDIAQIAPTWFTTYATKDWFTTLPSEVHWIAMSSFNEFILCLREHFMDVHWIDEHTIEYKEMCFWQLGHTKETPLQFIQQCLKYSRFLFSENDENDMEMTRSAGARLKINGLEEEPGRVMLSSVMIRKRAIRCHKTRGAGYALKWDVMRTSWLDKGYTGRKSNTCHVTMLAEANEGGDVSCLSSVTVEGSLPDLPATYSTLDISPDDSQTDDSGSVLLLEEVFYSKAIDNPFNTTRNSKPAVWPLLVSNGTRIIHAIPRRQFPEGHSSLGIRALWMTAHIGSLETPEIEAHLDPGADITLMLQDFLDTLADPPKIQKGVHMWLY</sequence>
<keyword evidence="2" id="KW-1185">Reference proteome</keyword>
<dbReference type="Proteomes" id="UP000807025">
    <property type="component" value="Unassembled WGS sequence"/>
</dbReference>
<protein>
    <recommendedName>
        <fullName evidence="3">Peptidase A2 domain-containing protein</fullName>
    </recommendedName>
</protein>
<gene>
    <name evidence="1" type="ORF">BDN71DRAFT_1429539</name>
</gene>
<dbReference type="EMBL" id="MU154544">
    <property type="protein sequence ID" value="KAF9497355.1"/>
    <property type="molecule type" value="Genomic_DNA"/>
</dbReference>